<proteinExistence type="predicted"/>
<dbReference type="Proteomes" id="UP001162992">
    <property type="component" value="Chromosome 19"/>
</dbReference>
<reference evidence="2" key="1">
    <citation type="journal article" date="2024" name="Proc. Natl. Acad. Sci. U.S.A.">
        <title>Extraordinary preservation of gene collinearity over three hundred million years revealed in homosporous lycophytes.</title>
        <authorList>
            <person name="Li C."/>
            <person name="Wickell D."/>
            <person name="Kuo L.Y."/>
            <person name="Chen X."/>
            <person name="Nie B."/>
            <person name="Liao X."/>
            <person name="Peng D."/>
            <person name="Ji J."/>
            <person name="Jenkins J."/>
            <person name="Williams M."/>
            <person name="Shu S."/>
            <person name="Plott C."/>
            <person name="Barry K."/>
            <person name="Rajasekar S."/>
            <person name="Grimwood J."/>
            <person name="Han X."/>
            <person name="Sun S."/>
            <person name="Hou Z."/>
            <person name="He W."/>
            <person name="Dai G."/>
            <person name="Sun C."/>
            <person name="Schmutz J."/>
            <person name="Leebens-Mack J.H."/>
            <person name="Li F.W."/>
            <person name="Wang L."/>
        </authorList>
    </citation>
    <scope>NUCLEOTIDE SEQUENCE [LARGE SCALE GENOMIC DNA]</scope>
    <source>
        <strain evidence="2">cv. PW_Plant_1</strain>
    </source>
</reference>
<sequence>MVPTWKKAIGKVKDQTSIGLARVASSRVSELDVAIVKATSHDEIAVDEKYIQGILRLAAISHGYANACLQALTKRIRKTHNWIVAIKALVLTHRILREGNPAFEEDLRMIGRRNLNLTNFRDDSHANAWDYSAFVRSYAAYIDARLDCFIFVSQLGIVRSHHDNYDFGHSHPRRSFNEYSRSSFSRNSYDAGKSREPRYGRQEVPVKEMEPDMLLELLPDLQRMLERVLACRPTGAAKNHRLVQTSLYMIVRESFQIHSGLCEGIGALLNVYYDMRLEDSSRTFYIYVRYAKQSHALSSFYNISKSMGICRPSDYPPVEKVSQGHLEALEDFLRDRSGFARSQQSTDSRDSSNKNSLGQLSKREIDPHTAYEITCGMKALSAPSTKKPQKIPSKANVSDMLEKQSELIDLKDARTDTETANNKAALALLSSSTGANMSNSAWATFDTASTQEASQKSTRTSIQLQASIDSTKPAQAGWELALVSAASSLGNVKPAPMLGKMDRFLFDSMYEQAPSKPDPATAFSGSASSVAVINRPTYPFMALPSPDPSAAAAISATQDPFAASATIAPPTYVQLADLKEKQRFLLQEQQLWLQSQTYGQFGLMQFYSPPCAAAAAVNPAAHFHYGMPGYAQTR</sequence>
<protein>
    <submittedName>
        <fullName evidence="1">Uncharacterized protein</fullName>
    </submittedName>
</protein>
<gene>
    <name evidence="1" type="ORF">O6H91_19G013500</name>
</gene>
<keyword evidence="2" id="KW-1185">Reference proteome</keyword>
<name>A0ACC2AUA4_DIPCM</name>
<dbReference type="EMBL" id="CM055110">
    <property type="protein sequence ID" value="KAJ7520614.1"/>
    <property type="molecule type" value="Genomic_DNA"/>
</dbReference>
<organism evidence="1 2">
    <name type="scientific">Diphasiastrum complanatum</name>
    <name type="common">Issler's clubmoss</name>
    <name type="synonym">Lycopodium complanatum</name>
    <dbReference type="NCBI Taxonomy" id="34168"/>
    <lineage>
        <taxon>Eukaryota</taxon>
        <taxon>Viridiplantae</taxon>
        <taxon>Streptophyta</taxon>
        <taxon>Embryophyta</taxon>
        <taxon>Tracheophyta</taxon>
        <taxon>Lycopodiopsida</taxon>
        <taxon>Lycopodiales</taxon>
        <taxon>Lycopodiaceae</taxon>
        <taxon>Lycopodioideae</taxon>
        <taxon>Diphasiastrum</taxon>
    </lineage>
</organism>
<evidence type="ECO:0000313" key="1">
    <source>
        <dbReference type="EMBL" id="KAJ7520614.1"/>
    </source>
</evidence>
<accession>A0ACC2AUA4</accession>
<evidence type="ECO:0000313" key="2">
    <source>
        <dbReference type="Proteomes" id="UP001162992"/>
    </source>
</evidence>
<comment type="caution">
    <text evidence="1">The sequence shown here is derived from an EMBL/GenBank/DDBJ whole genome shotgun (WGS) entry which is preliminary data.</text>
</comment>